<gene>
    <name evidence="3" type="ORF">GGD46_004229</name>
</gene>
<keyword evidence="1" id="KW-0472">Membrane</keyword>
<feature type="transmembrane region" description="Helical" evidence="1">
    <location>
        <begin position="72"/>
        <end position="93"/>
    </location>
</feature>
<organism evidence="3 4">
    <name type="scientific">Rhizobium lusitanum</name>
    <dbReference type="NCBI Taxonomy" id="293958"/>
    <lineage>
        <taxon>Bacteria</taxon>
        <taxon>Pseudomonadati</taxon>
        <taxon>Pseudomonadota</taxon>
        <taxon>Alphaproteobacteria</taxon>
        <taxon>Hyphomicrobiales</taxon>
        <taxon>Rhizobiaceae</taxon>
        <taxon>Rhizobium/Agrobacterium group</taxon>
        <taxon>Rhizobium</taxon>
    </lineage>
</organism>
<proteinExistence type="predicted"/>
<feature type="domain" description="DUF4168" evidence="2">
    <location>
        <begin position="118"/>
        <end position="195"/>
    </location>
</feature>
<protein>
    <recommendedName>
        <fullName evidence="2">DUF4168 domain-containing protein</fullName>
    </recommendedName>
</protein>
<accession>A0A7X0ITL1</accession>
<dbReference type="EMBL" id="JACHBG010000010">
    <property type="protein sequence ID" value="MBB6486930.1"/>
    <property type="molecule type" value="Genomic_DNA"/>
</dbReference>
<evidence type="ECO:0000259" key="2">
    <source>
        <dbReference type="Pfam" id="PF13767"/>
    </source>
</evidence>
<sequence>MKLASATKPPPRGRRIVALLPHRKHLTVALSTDRSSTLANGKINALCRHLLYPVKEVFHQHYRRGIEMINRYIPVASLTVAALSLMFISNSAFAQQATQDKQPNQVQTGSVATAASVSDQKIDAFTVAYLKVDKIKQDYSAKIGATADPTAKQQLQAEASKQMVQAVQTSPDMSVDEYNAILAAAKKDPALVKKVQDKIQKTAPAQQ</sequence>
<comment type="caution">
    <text evidence="3">The sequence shown here is derived from an EMBL/GenBank/DDBJ whole genome shotgun (WGS) entry which is preliminary data.</text>
</comment>
<keyword evidence="1" id="KW-1133">Transmembrane helix</keyword>
<dbReference type="InterPro" id="IPR025433">
    <property type="entry name" value="DUF4168"/>
</dbReference>
<evidence type="ECO:0000313" key="3">
    <source>
        <dbReference type="EMBL" id="MBB6486930.1"/>
    </source>
</evidence>
<evidence type="ECO:0000313" key="4">
    <source>
        <dbReference type="Proteomes" id="UP000565576"/>
    </source>
</evidence>
<reference evidence="3 4" key="1">
    <citation type="submission" date="2020-08" db="EMBL/GenBank/DDBJ databases">
        <title>Genomic Encyclopedia of Type Strains, Phase IV (KMG-V): Genome sequencing to study the core and pangenomes of soil and plant-associated prokaryotes.</title>
        <authorList>
            <person name="Whitman W."/>
        </authorList>
    </citation>
    <scope>NUCLEOTIDE SEQUENCE [LARGE SCALE GENOMIC DNA]</scope>
    <source>
        <strain evidence="3 4">SEMIA 4060</strain>
    </source>
</reference>
<dbReference type="AlphaFoldDB" id="A0A7X0ITL1"/>
<dbReference type="Pfam" id="PF13767">
    <property type="entry name" value="DUF4168"/>
    <property type="match status" value="1"/>
</dbReference>
<keyword evidence="1" id="KW-0812">Transmembrane</keyword>
<name>A0A7X0ITL1_9HYPH</name>
<dbReference type="Proteomes" id="UP000565576">
    <property type="component" value="Unassembled WGS sequence"/>
</dbReference>
<evidence type="ECO:0000256" key="1">
    <source>
        <dbReference type="SAM" id="Phobius"/>
    </source>
</evidence>